<protein>
    <recommendedName>
        <fullName evidence="1">glutathione gamma-glutamylcysteinyltransferase</fullName>
        <ecNumber evidence="1">2.3.2.15</ecNumber>
    </recommendedName>
</protein>
<dbReference type="MEROPS" id="C83.001"/>
<feature type="chain" id="PRO_5003058982" description="glutathione gamma-glutamylcysteinyltransferase" evidence="5">
    <location>
        <begin position="22"/>
        <end position="258"/>
    </location>
</feature>
<name>D4HVI5_ERWAC</name>
<keyword evidence="2" id="KW-0104">Cadmium</keyword>
<dbReference type="Pfam" id="PF05023">
    <property type="entry name" value="Phytochelatin"/>
    <property type="match status" value="1"/>
</dbReference>
<sequence>MKKIFFAALLASFVMPTSGFSQIVDWESSEGVQRLSQAAVKQDFFALAPQFEGQSNKVYCGVASATIVLNALRLHENKPIQPDTSSIATEDRAWFPKKNGWLPFWNRYTQNSVVAYSSKPRIEIFGKPEAAGAQSDYGLHLEDERRLLTNAGLKVNAVTVDDIAQQDKMKNEIIAALKQPDSFVIVNFLRSAIGQKGDGHFSPLGAYDAKSDSFLMMDVSNTQHPWVWVDSQTLFKGMHTLDGSQYRGYLTVEESEKL</sequence>
<dbReference type="PATRIC" id="fig|665029.3.peg.508"/>
<dbReference type="EC" id="2.3.2.15" evidence="1"/>
<evidence type="ECO:0000313" key="7">
    <source>
        <dbReference type="EMBL" id="CBA19442.1"/>
    </source>
</evidence>
<feature type="signal peptide" evidence="5">
    <location>
        <begin position="1"/>
        <end position="21"/>
    </location>
</feature>
<evidence type="ECO:0000256" key="1">
    <source>
        <dbReference type="ARBA" id="ARBA00012468"/>
    </source>
</evidence>
<dbReference type="GO" id="GO:0046872">
    <property type="term" value="F:metal ion binding"/>
    <property type="evidence" value="ECO:0007669"/>
    <property type="project" value="UniProtKB-KW"/>
</dbReference>
<keyword evidence="4" id="KW-0479">Metal-binding</keyword>
<dbReference type="Gene3D" id="3.90.70.30">
    <property type="entry name" value="Phytochelatin synthase, N-terminal domain"/>
    <property type="match status" value="1"/>
</dbReference>
<dbReference type="PANTHER" id="PTHR33447:SF20">
    <property type="entry name" value="GLUTATHIONE GAMMA-GLUTAMYLCYSTEINYLTRANSFERASE"/>
    <property type="match status" value="1"/>
</dbReference>
<dbReference type="GO" id="GO:0046938">
    <property type="term" value="P:phytochelatin biosynthetic process"/>
    <property type="evidence" value="ECO:0007669"/>
    <property type="project" value="InterPro"/>
</dbReference>
<dbReference type="InterPro" id="IPR040409">
    <property type="entry name" value="PCS-like"/>
</dbReference>
<dbReference type="InterPro" id="IPR038765">
    <property type="entry name" value="Papain-like_cys_pep_sf"/>
</dbReference>
<evidence type="ECO:0000256" key="3">
    <source>
        <dbReference type="ARBA" id="ARBA00022679"/>
    </source>
</evidence>
<keyword evidence="5" id="KW-0732">Signal</keyword>
<dbReference type="SUPFAM" id="SSF54001">
    <property type="entry name" value="Cysteine proteinases"/>
    <property type="match status" value="1"/>
</dbReference>
<dbReference type="HOGENOM" id="CLU_037385_0_0_6"/>
<dbReference type="InterPro" id="IPR038156">
    <property type="entry name" value="PCS_N_sf"/>
</dbReference>
<dbReference type="STRING" id="665029.EAMY_0492"/>
<evidence type="ECO:0000256" key="2">
    <source>
        <dbReference type="ARBA" id="ARBA00022539"/>
    </source>
</evidence>
<dbReference type="AlphaFoldDB" id="D4HVI5"/>
<reference evidence="7 8" key="1">
    <citation type="journal article" date="2010" name="Mol. Plant Microbe Interact.">
        <title>Complete genome sequence of the fire blight pathogen Erwinia amylovora CFBP 1430 and comparison to other Erwinia spp.</title>
        <authorList>
            <person name="Smits T.H."/>
            <person name="Rezzonico F."/>
            <person name="Kamber T."/>
            <person name="Blom J."/>
            <person name="Goesmann A."/>
            <person name="Frey J.E."/>
            <person name="Duffy B."/>
        </authorList>
    </citation>
    <scope>NUCLEOTIDE SEQUENCE [LARGE SCALE GENOMIC DNA]</scope>
    <source>
        <strain evidence="8">CFBP1430</strain>
    </source>
</reference>
<gene>
    <name evidence="7" type="ordered locus">EAMY_0492</name>
</gene>
<feature type="domain" description="Peptidase C83" evidence="6">
    <location>
        <begin position="8"/>
        <end position="258"/>
    </location>
</feature>
<dbReference type="eggNOG" id="ENOG502ZC33">
    <property type="taxonomic scope" value="Bacteria"/>
</dbReference>
<proteinExistence type="predicted"/>
<dbReference type="GeneID" id="97604831"/>
<dbReference type="Proteomes" id="UP000001841">
    <property type="component" value="Chromosome"/>
</dbReference>
<evidence type="ECO:0000256" key="4">
    <source>
        <dbReference type="ARBA" id="ARBA00022723"/>
    </source>
</evidence>
<dbReference type="KEGG" id="eam:EAMY_0492"/>
<organism evidence="7 8">
    <name type="scientific">Erwinia amylovora (strain CFBP1430)</name>
    <dbReference type="NCBI Taxonomy" id="665029"/>
    <lineage>
        <taxon>Bacteria</taxon>
        <taxon>Pseudomonadati</taxon>
        <taxon>Pseudomonadota</taxon>
        <taxon>Gammaproteobacteria</taxon>
        <taxon>Enterobacterales</taxon>
        <taxon>Erwiniaceae</taxon>
        <taxon>Erwinia</taxon>
    </lineage>
</organism>
<dbReference type="GO" id="GO:0016756">
    <property type="term" value="F:glutathione gamma-glutamylcysteinyltransferase activity"/>
    <property type="evidence" value="ECO:0007669"/>
    <property type="project" value="UniProtKB-EC"/>
</dbReference>
<evidence type="ECO:0000313" key="8">
    <source>
        <dbReference type="Proteomes" id="UP000001841"/>
    </source>
</evidence>
<evidence type="ECO:0000259" key="6">
    <source>
        <dbReference type="PROSITE" id="PS51443"/>
    </source>
</evidence>
<dbReference type="RefSeq" id="WP_004155296.1">
    <property type="nucleotide sequence ID" value="NC_013961.1"/>
</dbReference>
<dbReference type="InterPro" id="IPR007719">
    <property type="entry name" value="PCS_N"/>
</dbReference>
<dbReference type="PROSITE" id="PS51443">
    <property type="entry name" value="PCS"/>
    <property type="match status" value="1"/>
</dbReference>
<accession>D4HVI5</accession>
<dbReference type="EMBL" id="FN434113">
    <property type="protein sequence ID" value="CBA19442.1"/>
    <property type="molecule type" value="Genomic_DNA"/>
</dbReference>
<keyword evidence="3" id="KW-0808">Transferase</keyword>
<dbReference type="OrthoDB" id="8560621at2"/>
<dbReference type="GO" id="GO:0010038">
    <property type="term" value="P:response to metal ion"/>
    <property type="evidence" value="ECO:0007669"/>
    <property type="project" value="InterPro"/>
</dbReference>
<dbReference type="PANTHER" id="PTHR33447">
    <property type="entry name" value="GLUTATHIONE GAMMA-GLUTAMYLCYSTEINYLTRANSFERASE"/>
    <property type="match status" value="1"/>
</dbReference>
<evidence type="ECO:0000256" key="5">
    <source>
        <dbReference type="SAM" id="SignalP"/>
    </source>
</evidence>